<evidence type="ECO:0000313" key="5">
    <source>
        <dbReference type="Proteomes" id="UP000663823"/>
    </source>
</evidence>
<keyword evidence="1" id="KW-0175">Coiled coil</keyword>
<gene>
    <name evidence="4" type="ORF">OTI717_LOCUS33132</name>
</gene>
<evidence type="ECO:0000256" key="2">
    <source>
        <dbReference type="SAM" id="MobiDB-lite"/>
    </source>
</evidence>
<feature type="region of interest" description="Disordered" evidence="2">
    <location>
        <begin position="254"/>
        <end position="337"/>
    </location>
</feature>
<keyword evidence="3" id="KW-0472">Membrane</keyword>
<protein>
    <submittedName>
        <fullName evidence="4">Uncharacterized protein</fullName>
    </submittedName>
</protein>
<feature type="compositionally biased region" description="Acidic residues" evidence="2">
    <location>
        <begin position="284"/>
        <end position="296"/>
    </location>
</feature>
<feature type="compositionally biased region" description="Polar residues" evidence="2">
    <location>
        <begin position="1"/>
        <end position="13"/>
    </location>
</feature>
<evidence type="ECO:0000256" key="1">
    <source>
        <dbReference type="SAM" id="Coils"/>
    </source>
</evidence>
<accession>A0A819TDF5</accession>
<name>A0A819TDF5_9BILA</name>
<dbReference type="EMBL" id="CAJOAX010010701">
    <property type="protein sequence ID" value="CAF4079848.1"/>
    <property type="molecule type" value="Genomic_DNA"/>
</dbReference>
<dbReference type="AlphaFoldDB" id="A0A819TDF5"/>
<sequence>MSNQPNMLNSNANDDGYSHSSSNENEEHSRASNNSHSTRVNISRAEPASDETSHDLEPMTNEQINRLILHQVDHNEIPILSLEDWLMLMWFCLFFYQYYNLLLFVLIIYQIMNYRNRSSMQVHQSQLGLFNLPVNHYFHVDRDAQAEGRTDHPIDENFTFSTTVTVVDDEPLPIQDTQPHDREVLATLNDAQPTYFILNDEDDHLNEDATLLTNTNDNIIIPIVQNGINIQVMNNNENELPQIVVDDEIYNINPLDPVESQDDTKSSDSSDEENKIASLGSGFDGDDEYDSSDDNEERGQTSPNNENLNNHIENNNRLDQTNNVNEQPATTNTIPSCNQPLDIHNFADLIERAQQTIERIQRTIRRVQQTIEGATCLIPILNYEQASPNDLNTKSSDESSG</sequence>
<feature type="region of interest" description="Disordered" evidence="2">
    <location>
        <begin position="1"/>
        <end position="55"/>
    </location>
</feature>
<dbReference type="Proteomes" id="UP000663823">
    <property type="component" value="Unassembled WGS sequence"/>
</dbReference>
<comment type="caution">
    <text evidence="4">The sequence shown here is derived from an EMBL/GenBank/DDBJ whole genome shotgun (WGS) entry which is preliminary data.</text>
</comment>
<feature type="coiled-coil region" evidence="1">
    <location>
        <begin position="343"/>
        <end position="370"/>
    </location>
</feature>
<evidence type="ECO:0000256" key="3">
    <source>
        <dbReference type="SAM" id="Phobius"/>
    </source>
</evidence>
<feature type="compositionally biased region" description="Polar residues" evidence="2">
    <location>
        <begin position="317"/>
        <end position="337"/>
    </location>
</feature>
<proteinExistence type="predicted"/>
<keyword evidence="3" id="KW-1133">Transmembrane helix</keyword>
<feature type="compositionally biased region" description="Low complexity" evidence="2">
    <location>
        <begin position="304"/>
        <end position="315"/>
    </location>
</feature>
<reference evidence="4" key="1">
    <citation type="submission" date="2021-02" db="EMBL/GenBank/DDBJ databases">
        <authorList>
            <person name="Nowell W R."/>
        </authorList>
    </citation>
    <scope>NUCLEOTIDE SEQUENCE</scope>
</reference>
<organism evidence="4 5">
    <name type="scientific">Rotaria sordida</name>
    <dbReference type="NCBI Taxonomy" id="392033"/>
    <lineage>
        <taxon>Eukaryota</taxon>
        <taxon>Metazoa</taxon>
        <taxon>Spiralia</taxon>
        <taxon>Gnathifera</taxon>
        <taxon>Rotifera</taxon>
        <taxon>Eurotatoria</taxon>
        <taxon>Bdelloidea</taxon>
        <taxon>Philodinida</taxon>
        <taxon>Philodinidae</taxon>
        <taxon>Rotaria</taxon>
    </lineage>
</organism>
<keyword evidence="3" id="KW-0812">Transmembrane</keyword>
<feature type="transmembrane region" description="Helical" evidence="3">
    <location>
        <begin position="88"/>
        <end position="111"/>
    </location>
</feature>
<evidence type="ECO:0000313" key="4">
    <source>
        <dbReference type="EMBL" id="CAF4079848.1"/>
    </source>
</evidence>
<feature type="compositionally biased region" description="Basic and acidic residues" evidence="2">
    <location>
        <begin position="262"/>
        <end position="275"/>
    </location>
</feature>